<feature type="domain" description="Acyl-ACP thioesterase N-terminal hotdog" evidence="8">
    <location>
        <begin position="10"/>
        <end position="128"/>
    </location>
</feature>
<comment type="caution">
    <text evidence="10">The sequence shown here is derived from an EMBL/GenBank/DDBJ whole genome shotgun (WGS) entry which is preliminary data.</text>
</comment>
<dbReference type="Pfam" id="PF01643">
    <property type="entry name" value="Acyl-ACP_TE"/>
    <property type="match status" value="1"/>
</dbReference>
<evidence type="ECO:0000256" key="1">
    <source>
        <dbReference type="ARBA" id="ARBA00006500"/>
    </source>
</evidence>
<evidence type="ECO:0000256" key="5">
    <source>
        <dbReference type="ARBA" id="ARBA00022946"/>
    </source>
</evidence>
<keyword evidence="4" id="KW-0276">Fatty acid metabolism</keyword>
<reference evidence="10 11" key="1">
    <citation type="submission" date="2019-11" db="EMBL/GenBank/DDBJ databases">
        <title>Genome of Strain BIT-d1.</title>
        <authorList>
            <person name="Yang Y."/>
        </authorList>
    </citation>
    <scope>NUCLEOTIDE SEQUENCE [LARGE SCALE GENOMIC DNA]</scope>
    <source>
        <strain evidence="10 11">BIT-d1</strain>
    </source>
</reference>
<dbReference type="InterPro" id="IPR045023">
    <property type="entry name" value="FATA/B"/>
</dbReference>
<evidence type="ECO:0000256" key="3">
    <source>
        <dbReference type="ARBA" id="ARBA00022801"/>
    </source>
</evidence>
<dbReference type="Gene3D" id="3.10.129.10">
    <property type="entry name" value="Hotdog Thioesterase"/>
    <property type="match status" value="2"/>
</dbReference>
<keyword evidence="6" id="KW-0443">Lipid metabolism</keyword>
<feature type="domain" description="Acyl-ACP thioesterase-like C-terminal" evidence="9">
    <location>
        <begin position="164"/>
        <end position="230"/>
    </location>
</feature>
<dbReference type="RefSeq" id="WP_155092318.1">
    <property type="nucleotide sequence ID" value="NZ_WMJX01000017.1"/>
</dbReference>
<dbReference type="GO" id="GO:0016297">
    <property type="term" value="F:fatty acyl-[ACP] hydrolase activity"/>
    <property type="evidence" value="ECO:0007669"/>
    <property type="project" value="InterPro"/>
</dbReference>
<evidence type="ECO:0000256" key="6">
    <source>
        <dbReference type="ARBA" id="ARBA00023098"/>
    </source>
</evidence>
<evidence type="ECO:0000259" key="8">
    <source>
        <dbReference type="Pfam" id="PF01643"/>
    </source>
</evidence>
<proteinExistence type="inferred from homology"/>
<dbReference type="SUPFAM" id="SSF54637">
    <property type="entry name" value="Thioesterase/thiol ester dehydrase-isomerase"/>
    <property type="match status" value="2"/>
</dbReference>
<dbReference type="InterPro" id="IPR029069">
    <property type="entry name" value="HotDog_dom_sf"/>
</dbReference>
<dbReference type="PANTHER" id="PTHR31727">
    <property type="entry name" value="OLEOYL-ACYL CARRIER PROTEIN THIOESTERASE 1, CHLOROPLASTIC"/>
    <property type="match status" value="1"/>
</dbReference>
<dbReference type="GO" id="GO:0000036">
    <property type="term" value="F:acyl carrier activity"/>
    <property type="evidence" value="ECO:0007669"/>
    <property type="project" value="TreeGrafter"/>
</dbReference>
<sequence length="245" mass="28795">MPISPNFTSIYTRSFIVDFFDCSPDGVIKLSALSRLIQYVASEHSIVGGISFWDLQQVSQAWVVNKFRIEIEGELPHWQDEITITTWIEKLDGFRSVRNFEVHQNGQLLANASSLWVIMNTEKRRPELMKLPHEHFIKYADKKSVKEDFQRMPKNIFSKLSSDKVKYSDLDMVNHVTNIKYIEWIMDTAYTHNIDLKGVKTLDMLFKKEMTYDLPYDILYSVDKEGHHFTVNTNEDTVNFYCYLN</sequence>
<dbReference type="InterPro" id="IPR002864">
    <property type="entry name" value="Acyl-ACP_thioesterase_NHD"/>
</dbReference>
<dbReference type="CDD" id="cd00586">
    <property type="entry name" value="4HBT"/>
    <property type="match status" value="1"/>
</dbReference>
<evidence type="ECO:0000313" key="10">
    <source>
        <dbReference type="EMBL" id="MTG98290.1"/>
    </source>
</evidence>
<protein>
    <submittedName>
        <fullName evidence="10">Acyl-ACP thioesterase</fullName>
    </submittedName>
</protein>
<dbReference type="AlphaFoldDB" id="A0A6I3LLW8"/>
<dbReference type="Pfam" id="PF20791">
    <property type="entry name" value="Acyl-ACP_TE_C"/>
    <property type="match status" value="1"/>
</dbReference>
<dbReference type="InterPro" id="IPR049427">
    <property type="entry name" value="Acyl-ACP_TE_C"/>
</dbReference>
<keyword evidence="2" id="KW-0444">Lipid biosynthesis</keyword>
<evidence type="ECO:0000256" key="2">
    <source>
        <dbReference type="ARBA" id="ARBA00022516"/>
    </source>
</evidence>
<evidence type="ECO:0000256" key="4">
    <source>
        <dbReference type="ARBA" id="ARBA00022832"/>
    </source>
</evidence>
<evidence type="ECO:0000259" key="9">
    <source>
        <dbReference type="Pfam" id="PF20791"/>
    </source>
</evidence>
<dbReference type="EMBL" id="WMJX01000017">
    <property type="protein sequence ID" value="MTG98290.1"/>
    <property type="molecule type" value="Genomic_DNA"/>
</dbReference>
<comment type="similarity">
    <text evidence="1">Belongs to the acyl-ACP thioesterase family.</text>
</comment>
<dbReference type="PANTHER" id="PTHR31727:SF6">
    <property type="entry name" value="OLEOYL-ACYL CARRIER PROTEIN THIOESTERASE 1, CHLOROPLASTIC"/>
    <property type="match status" value="1"/>
</dbReference>
<keyword evidence="3" id="KW-0378">Hydrolase</keyword>
<accession>A0A6I3LLW8</accession>
<dbReference type="Proteomes" id="UP000438760">
    <property type="component" value="Unassembled WGS sequence"/>
</dbReference>
<evidence type="ECO:0000256" key="7">
    <source>
        <dbReference type="ARBA" id="ARBA00023160"/>
    </source>
</evidence>
<keyword evidence="7" id="KW-0275">Fatty acid biosynthesis</keyword>
<dbReference type="OrthoDB" id="9801517at2"/>
<organism evidence="10 11">
    <name type="scientific">Myroides albus</name>
    <dbReference type="NCBI Taxonomy" id="2562892"/>
    <lineage>
        <taxon>Bacteria</taxon>
        <taxon>Pseudomonadati</taxon>
        <taxon>Bacteroidota</taxon>
        <taxon>Flavobacteriia</taxon>
        <taxon>Flavobacteriales</taxon>
        <taxon>Flavobacteriaceae</taxon>
        <taxon>Myroides</taxon>
    </lineage>
</organism>
<name>A0A6I3LLW8_9FLAO</name>
<gene>
    <name evidence="10" type="ORF">GJV76_09130</name>
</gene>
<keyword evidence="5" id="KW-0809">Transit peptide</keyword>
<evidence type="ECO:0000313" key="11">
    <source>
        <dbReference type="Proteomes" id="UP000438760"/>
    </source>
</evidence>
<keyword evidence="11" id="KW-1185">Reference proteome</keyword>